<name>D2RDL7_ARCPA</name>
<dbReference type="CDD" id="cd00198">
    <property type="entry name" value="vWFA"/>
    <property type="match status" value="1"/>
</dbReference>
<accession>D2RDL7</accession>
<keyword evidence="2" id="KW-1185">Reference proteome</keyword>
<dbReference type="EMBL" id="CP001857">
    <property type="protein sequence ID" value="ADB58211.1"/>
    <property type="molecule type" value="Genomic_DNA"/>
</dbReference>
<organism evidence="1 2">
    <name type="scientific">Archaeoglobus profundus (strain DSM 5631 / JCM 9629 / NBRC 100127 / Av18)</name>
    <dbReference type="NCBI Taxonomy" id="572546"/>
    <lineage>
        <taxon>Archaea</taxon>
        <taxon>Methanobacteriati</taxon>
        <taxon>Methanobacteriota</taxon>
        <taxon>Archaeoglobi</taxon>
        <taxon>Archaeoglobales</taxon>
        <taxon>Archaeoglobaceae</taxon>
        <taxon>Archaeoglobus</taxon>
    </lineage>
</organism>
<dbReference type="SUPFAM" id="SSF53300">
    <property type="entry name" value="vWA-like"/>
    <property type="match status" value="1"/>
</dbReference>
<evidence type="ECO:0008006" key="3">
    <source>
        <dbReference type="Google" id="ProtNLM"/>
    </source>
</evidence>
<dbReference type="eggNOG" id="arCOG02902">
    <property type="taxonomic scope" value="Archaea"/>
</dbReference>
<dbReference type="STRING" id="572546.Arcpr_1156"/>
<dbReference type="AlphaFoldDB" id="D2RDL7"/>
<dbReference type="Proteomes" id="UP000001901">
    <property type="component" value="Chromosome"/>
</dbReference>
<gene>
    <name evidence="1" type="ordered locus">Arcpr_1156</name>
</gene>
<dbReference type="InterPro" id="IPR036465">
    <property type="entry name" value="vWFA_dom_sf"/>
</dbReference>
<proteinExistence type="predicted"/>
<dbReference type="HOGENOM" id="CLU_569386_0_0_2"/>
<sequence length="479" mass="54835">MEVASISAEKILSFIQGGDLIDVTTIAKSNPDLLARATTYSLNNKVYHRERLCKAILALITYAPKDYRNVAWALIQMVPFSHLLHIMDVIDKKENTRRLRLAIAVKIANTPQNDIIRAFFISPTNFRKMFSYLYLPREYVNDKKINHPNYSLAYKLSQLSMIDAMKELNLTPADLVRTYKIPLHLVMQWVQTPKEAYELAKISTPDDFVRHARWFRTILGDDEFERIAISKIEKVKDPFSFLSIRQHLEETEALTPKLSKVLEERAEKVLDEIAKSVNLGNLALIVDVSGSMWEALEITDKLYEVFSRMTRITHLIAFREYAFTVSREQLRSLEPDGTTSIGSAILLLAQQLKEKPIDLQAIILVSDLCENTAPYLKDSLKLLEKFGSPPIVVIHCGSRCNLKIDYPHAKIPVDSFHPRLIKDIVANIARLTAKVSEEKEITKVVKERRPILEELGRVELPRRPAETLKPGYLERLLCS</sequence>
<reference evidence="1 2" key="1">
    <citation type="journal article" date="2010" name="Stand. Genomic Sci.">
        <title>Complete genome sequence of Archaeoglobus profundus type strain (AV18).</title>
        <authorList>
            <person name="von Jan M."/>
            <person name="Lapidus A."/>
            <person name="Del Rio T.G."/>
            <person name="Copeland A."/>
            <person name="Tice H."/>
            <person name="Cheng J.F."/>
            <person name="Lucas S."/>
            <person name="Chen F."/>
            <person name="Nolan M."/>
            <person name="Goodwin L."/>
            <person name="Han C."/>
            <person name="Pitluck S."/>
            <person name="Liolios K."/>
            <person name="Ivanova N."/>
            <person name="Mavromatis K."/>
            <person name="Ovchinnikova G."/>
            <person name="Chertkov O."/>
            <person name="Pati A."/>
            <person name="Chen A."/>
            <person name="Palaniappan K."/>
            <person name="Land M."/>
            <person name="Hauser L."/>
            <person name="Chang Y.J."/>
            <person name="Jeffries C.D."/>
            <person name="Saunders E."/>
            <person name="Brettin T."/>
            <person name="Detter J.C."/>
            <person name="Chain P."/>
            <person name="Eichinger K."/>
            <person name="Huber H."/>
            <person name="Spring S."/>
            <person name="Rohde M."/>
            <person name="Goker M."/>
            <person name="Wirth R."/>
            <person name="Woyke T."/>
            <person name="Bristow J."/>
            <person name="Eisen J.A."/>
            <person name="Markowitz V."/>
            <person name="Hugenholtz P."/>
            <person name="Kyrpides N.C."/>
            <person name="Klenk H.P."/>
        </authorList>
    </citation>
    <scope>NUCLEOTIDE SEQUENCE [LARGE SCALE GENOMIC DNA]</scope>
    <source>
        <strain evidence="2">DSM 5631 / JCM 9629 / NBRC 100127 / Av18</strain>
    </source>
</reference>
<protein>
    <recommendedName>
        <fullName evidence="3">VWA domain-containing protein</fullName>
    </recommendedName>
</protein>
<evidence type="ECO:0000313" key="1">
    <source>
        <dbReference type="EMBL" id="ADB58211.1"/>
    </source>
</evidence>
<dbReference type="KEGG" id="apo:Arcpr_1156"/>
<evidence type="ECO:0000313" key="2">
    <source>
        <dbReference type="Proteomes" id="UP000001901"/>
    </source>
</evidence>
<dbReference type="RefSeq" id="WP_012940547.1">
    <property type="nucleotide sequence ID" value="NC_013741.1"/>
</dbReference>
<dbReference type="Gene3D" id="3.40.50.410">
    <property type="entry name" value="von Willebrand factor, type A domain"/>
    <property type="match status" value="1"/>
</dbReference>
<dbReference type="PaxDb" id="572546-Arcpr_1156"/>
<dbReference type="GeneID" id="8739838"/>